<keyword evidence="2" id="KW-1185">Reference proteome</keyword>
<organism evidence="1 2">
    <name type="scientific">Peronosclerospora sorghi</name>
    <dbReference type="NCBI Taxonomy" id="230839"/>
    <lineage>
        <taxon>Eukaryota</taxon>
        <taxon>Sar</taxon>
        <taxon>Stramenopiles</taxon>
        <taxon>Oomycota</taxon>
        <taxon>Peronosporomycetes</taxon>
        <taxon>Peronosporales</taxon>
        <taxon>Peronosporaceae</taxon>
        <taxon>Peronosclerospora</taxon>
    </lineage>
</organism>
<name>A0ACC0W5F7_9STRA</name>
<proteinExistence type="predicted"/>
<accession>A0ACC0W5F7</accession>
<dbReference type="EMBL" id="CM047583">
    <property type="protein sequence ID" value="KAI9913964.1"/>
    <property type="molecule type" value="Genomic_DNA"/>
</dbReference>
<protein>
    <submittedName>
        <fullName evidence="1">Uncharacterized protein</fullName>
    </submittedName>
</protein>
<sequence>MVIKCLRVKRDEATQAEVVSWQAYRSCYCEAQFPNEAGDLRVNNDPMGTDGRWFPIGSCPAL</sequence>
<dbReference type="Proteomes" id="UP001163321">
    <property type="component" value="Chromosome 4"/>
</dbReference>
<comment type="caution">
    <text evidence="1">The sequence shown here is derived from an EMBL/GenBank/DDBJ whole genome shotgun (WGS) entry which is preliminary data.</text>
</comment>
<gene>
    <name evidence="1" type="ORF">PsorP6_005539</name>
</gene>
<evidence type="ECO:0000313" key="1">
    <source>
        <dbReference type="EMBL" id="KAI9913964.1"/>
    </source>
</evidence>
<evidence type="ECO:0000313" key="2">
    <source>
        <dbReference type="Proteomes" id="UP001163321"/>
    </source>
</evidence>
<reference evidence="1 2" key="1">
    <citation type="journal article" date="2022" name="bioRxiv">
        <title>The genome of the oomycete Peronosclerospora sorghi, a cosmopolitan pathogen of maize and sorghum, is inflated with dispersed pseudogenes.</title>
        <authorList>
            <person name="Fletcher K."/>
            <person name="Martin F."/>
            <person name="Isakeit T."/>
            <person name="Cavanaugh K."/>
            <person name="Magill C."/>
            <person name="Michelmore R."/>
        </authorList>
    </citation>
    <scope>NUCLEOTIDE SEQUENCE [LARGE SCALE GENOMIC DNA]</scope>
    <source>
        <strain evidence="1">P6</strain>
    </source>
</reference>